<organism evidence="7 8">
    <name type="scientific">Candida theae</name>
    <dbReference type="NCBI Taxonomy" id="1198502"/>
    <lineage>
        <taxon>Eukaryota</taxon>
        <taxon>Fungi</taxon>
        <taxon>Dikarya</taxon>
        <taxon>Ascomycota</taxon>
        <taxon>Saccharomycotina</taxon>
        <taxon>Pichiomycetes</taxon>
        <taxon>Debaryomycetaceae</taxon>
        <taxon>Candida/Lodderomyces clade</taxon>
        <taxon>Candida</taxon>
    </lineage>
</organism>
<evidence type="ECO:0000259" key="6">
    <source>
        <dbReference type="Pfam" id="PF04116"/>
    </source>
</evidence>
<dbReference type="GO" id="GO:0016491">
    <property type="term" value="F:oxidoreductase activity"/>
    <property type="evidence" value="ECO:0007669"/>
    <property type="project" value="InterPro"/>
</dbReference>
<dbReference type="EMBL" id="JAIHNG010000030">
    <property type="protein sequence ID" value="KAI5967393.1"/>
    <property type="molecule type" value="Genomic_DNA"/>
</dbReference>
<reference evidence="7 8" key="1">
    <citation type="journal article" date="2022" name="DNA Res.">
        <title>Genome analysis of five recently described species of the CUG-Ser clade uncovers Candida theae as a new hybrid lineage with pathogenic potential in the Candida parapsilosis species complex.</title>
        <authorList>
            <person name="Mixao V."/>
            <person name="Del Olmo V."/>
            <person name="Hegedusova E."/>
            <person name="Saus E."/>
            <person name="Pryszcz L."/>
            <person name="Cillingova A."/>
            <person name="Nosek J."/>
            <person name="Gabaldon T."/>
        </authorList>
    </citation>
    <scope>NUCLEOTIDE SEQUENCE [LARGE SCALE GENOMIC DNA]</scope>
    <source>
        <strain evidence="7 8">CBS 12239</strain>
    </source>
</reference>
<dbReference type="PANTHER" id="PTHR11863">
    <property type="entry name" value="STEROL DESATURASE"/>
    <property type="match status" value="1"/>
</dbReference>
<accession>A0AAD5BJI1</accession>
<dbReference type="Proteomes" id="UP001204833">
    <property type="component" value="Unassembled WGS sequence"/>
</dbReference>
<feature type="transmembrane region" description="Helical" evidence="5">
    <location>
        <begin position="223"/>
        <end position="242"/>
    </location>
</feature>
<evidence type="ECO:0000256" key="1">
    <source>
        <dbReference type="ARBA" id="ARBA00004370"/>
    </source>
</evidence>
<dbReference type="Pfam" id="PF04116">
    <property type="entry name" value="FA_hydroxylase"/>
    <property type="match status" value="1"/>
</dbReference>
<dbReference type="AlphaFoldDB" id="A0AAD5BJI1"/>
<evidence type="ECO:0000313" key="7">
    <source>
        <dbReference type="EMBL" id="KAI5967393.1"/>
    </source>
</evidence>
<evidence type="ECO:0000313" key="8">
    <source>
        <dbReference type="Proteomes" id="UP001204833"/>
    </source>
</evidence>
<feature type="domain" description="Fatty acid hydroxylase" evidence="6">
    <location>
        <begin position="230"/>
        <end position="353"/>
    </location>
</feature>
<keyword evidence="4 5" id="KW-0472">Membrane</keyword>
<gene>
    <name evidence="7" type="ORF">KGF57_000421</name>
</gene>
<keyword evidence="3 5" id="KW-1133">Transmembrane helix</keyword>
<keyword evidence="8" id="KW-1185">Reference proteome</keyword>
<feature type="transmembrane region" description="Helical" evidence="5">
    <location>
        <begin position="290"/>
        <end position="311"/>
    </location>
</feature>
<dbReference type="RefSeq" id="XP_051611080.1">
    <property type="nucleotide sequence ID" value="XM_051753693.1"/>
</dbReference>
<protein>
    <submittedName>
        <fullName evidence="7">ERG3</fullName>
    </submittedName>
</protein>
<dbReference type="GeneID" id="76148481"/>
<dbReference type="InterPro" id="IPR006694">
    <property type="entry name" value="Fatty_acid_hydroxylase"/>
</dbReference>
<feature type="transmembrane region" description="Helical" evidence="5">
    <location>
        <begin position="182"/>
        <end position="202"/>
    </location>
</feature>
<dbReference type="InterPro" id="IPR050307">
    <property type="entry name" value="Sterol_Desaturase_Related"/>
</dbReference>
<dbReference type="GO" id="GO:0016020">
    <property type="term" value="C:membrane"/>
    <property type="evidence" value="ECO:0007669"/>
    <property type="project" value="UniProtKB-SubCell"/>
</dbReference>
<name>A0AAD5BJI1_9ASCO</name>
<comment type="subcellular location">
    <subcellularLocation>
        <location evidence="1">Membrane</location>
    </subcellularLocation>
</comment>
<keyword evidence="2 5" id="KW-0812">Transmembrane</keyword>
<evidence type="ECO:0000256" key="5">
    <source>
        <dbReference type="SAM" id="Phobius"/>
    </source>
</evidence>
<evidence type="ECO:0000256" key="3">
    <source>
        <dbReference type="ARBA" id="ARBA00022989"/>
    </source>
</evidence>
<sequence length="404" mass="47201">MDIVLEICDYFIFDKLYAAALPKGGKVDQFLQNSPVVQQVSSKVSQYLPASATASGYDPLDSAIFANSTSSHASNALSFQFNSTSINFANIPSYLWAKFMSLQNKSEIYGLKPIFLPEGDYFSSSILSRSNILRESLSILVVTTIFGWLLYLIVAYFSYVFVFDKKIFNHPRYLKNQMWLEIERAMTAIPVMVALTNPFFLLELKGFSRLYFDINESTGGWKFLLLSIPMFILFTDCLIYFIHRWLHWPSVYKRLHKPHHKWIVCTPFASHAFHPVDGWAQSLPYHLYPLFFPLHKVLYLGLFTFVNFWTVMIHDGNYMSNDPVVNGTACHTVHHLYFNYNYGQFTTLWDRIGRSYRRPDDSFFVKDTDDEKEKQEWKKQVTQMEEIRNELEGKVDDREYNESI</sequence>
<evidence type="ECO:0000256" key="4">
    <source>
        <dbReference type="ARBA" id="ARBA00023136"/>
    </source>
</evidence>
<proteinExistence type="predicted"/>
<evidence type="ECO:0000256" key="2">
    <source>
        <dbReference type="ARBA" id="ARBA00022692"/>
    </source>
</evidence>
<comment type="caution">
    <text evidence="7">The sequence shown here is derived from an EMBL/GenBank/DDBJ whole genome shotgun (WGS) entry which is preliminary data.</text>
</comment>
<dbReference type="GO" id="GO:0008610">
    <property type="term" value="P:lipid biosynthetic process"/>
    <property type="evidence" value="ECO:0007669"/>
    <property type="project" value="InterPro"/>
</dbReference>
<dbReference type="GO" id="GO:0005506">
    <property type="term" value="F:iron ion binding"/>
    <property type="evidence" value="ECO:0007669"/>
    <property type="project" value="InterPro"/>
</dbReference>
<feature type="transmembrane region" description="Helical" evidence="5">
    <location>
        <begin position="137"/>
        <end position="162"/>
    </location>
</feature>